<dbReference type="AlphaFoldDB" id="A0AAD9KBU8"/>
<dbReference type="PROSITE" id="PS50878">
    <property type="entry name" value="RT_POL"/>
    <property type="match status" value="1"/>
</dbReference>
<dbReference type="PANTHER" id="PTHR47027">
    <property type="entry name" value="REVERSE TRANSCRIPTASE DOMAIN-CONTAINING PROTEIN"/>
    <property type="match status" value="1"/>
</dbReference>
<dbReference type="Gene3D" id="3.60.10.10">
    <property type="entry name" value="Endonuclease/exonuclease/phosphatase"/>
    <property type="match status" value="1"/>
</dbReference>
<dbReference type="CDD" id="cd09076">
    <property type="entry name" value="L1-EN"/>
    <property type="match status" value="1"/>
</dbReference>
<dbReference type="InterPro" id="IPR043502">
    <property type="entry name" value="DNA/RNA_pol_sf"/>
</dbReference>
<comment type="caution">
    <text evidence="2">The sequence shown here is derived from an EMBL/GenBank/DDBJ whole genome shotgun (WGS) entry which is preliminary data.</text>
</comment>
<feature type="domain" description="Reverse transcriptase" evidence="1">
    <location>
        <begin position="286"/>
        <end position="476"/>
    </location>
</feature>
<proteinExistence type="predicted"/>
<name>A0AAD9KBU8_RIDPI</name>
<evidence type="ECO:0000259" key="1">
    <source>
        <dbReference type="PROSITE" id="PS50878"/>
    </source>
</evidence>
<dbReference type="PANTHER" id="PTHR47027:SF25">
    <property type="entry name" value="REVERSE TRANSCRIPTASE DOMAIN-CONTAINING PROTEIN"/>
    <property type="match status" value="1"/>
</dbReference>
<dbReference type="Pfam" id="PF00078">
    <property type="entry name" value="RVT_1"/>
    <property type="match status" value="1"/>
</dbReference>
<sequence length="476" mass="55153">MPSIANKKTCSIKGLVPLQIRRHSQYKSKLLETKFGGNALISWEAAGPRIIYASFKTKKENIKLNIIQCYAPTNDKDEETKEGFYNKLQTLCDKRREKDMTILMGDLNGKIGSDNSGYEEVMGREGLGKINENGEMLADLCAFNNMIIGGSVFPHRRIHKATWVSPDHRTENQIDHICIGRKFRISMQDVRVQRGADAASDHHLVLARMKMKLKKREVKRSTRTQYIVDFLKDRVTKETFRLTVRNKYEATQDLLDEGNLDIYTQWQQIKEMWTSTCSVVLGKKKSQQKDWISADTLNKVQVRKETKGAQKILDRLKTEVDAKLRYHQAGFRKDRSCTDQIATLRIIVEQYMEWDSSLYINLVDYEKAFDSLDRDTLWKLLQHYGIPNELISLIRNSYEDMACRVIHAGQLPDSFMVKAGVRQGCLLSPFLFLLAIDWIMKKTTKYRRNGIQWTPWSQLEDLDFADDLALLSHSHQ</sequence>
<organism evidence="2 3">
    <name type="scientific">Ridgeia piscesae</name>
    <name type="common">Tubeworm</name>
    <dbReference type="NCBI Taxonomy" id="27915"/>
    <lineage>
        <taxon>Eukaryota</taxon>
        <taxon>Metazoa</taxon>
        <taxon>Spiralia</taxon>
        <taxon>Lophotrochozoa</taxon>
        <taxon>Annelida</taxon>
        <taxon>Polychaeta</taxon>
        <taxon>Sedentaria</taxon>
        <taxon>Canalipalpata</taxon>
        <taxon>Sabellida</taxon>
        <taxon>Siboglinidae</taxon>
        <taxon>Ridgeia</taxon>
    </lineage>
</organism>
<dbReference type="InterPro" id="IPR000477">
    <property type="entry name" value="RT_dom"/>
</dbReference>
<evidence type="ECO:0000313" key="2">
    <source>
        <dbReference type="EMBL" id="KAK2168829.1"/>
    </source>
</evidence>
<gene>
    <name evidence="2" type="ORF">NP493_1212g00022</name>
</gene>
<dbReference type="SUPFAM" id="SSF56219">
    <property type="entry name" value="DNase I-like"/>
    <property type="match status" value="1"/>
</dbReference>
<reference evidence="2" key="1">
    <citation type="journal article" date="2023" name="Mol. Biol. Evol.">
        <title>Third-Generation Sequencing Reveals the Adaptive Role of the Epigenome in Three Deep-Sea Polychaetes.</title>
        <authorList>
            <person name="Perez M."/>
            <person name="Aroh O."/>
            <person name="Sun Y."/>
            <person name="Lan Y."/>
            <person name="Juniper S.K."/>
            <person name="Young C.R."/>
            <person name="Angers B."/>
            <person name="Qian P.Y."/>
        </authorList>
    </citation>
    <scope>NUCLEOTIDE SEQUENCE</scope>
    <source>
        <strain evidence="2">R07B-5</strain>
    </source>
</reference>
<dbReference type="InterPro" id="IPR036691">
    <property type="entry name" value="Endo/exonu/phosph_ase_sf"/>
</dbReference>
<evidence type="ECO:0000313" key="3">
    <source>
        <dbReference type="Proteomes" id="UP001209878"/>
    </source>
</evidence>
<dbReference type="SUPFAM" id="SSF56672">
    <property type="entry name" value="DNA/RNA polymerases"/>
    <property type="match status" value="1"/>
</dbReference>
<dbReference type="CDD" id="cd01650">
    <property type="entry name" value="RT_nLTR_like"/>
    <property type="match status" value="1"/>
</dbReference>
<protein>
    <recommendedName>
        <fullName evidence="1">Reverse transcriptase domain-containing protein</fullName>
    </recommendedName>
</protein>
<dbReference type="Proteomes" id="UP001209878">
    <property type="component" value="Unassembled WGS sequence"/>
</dbReference>
<dbReference type="EMBL" id="JAODUO010001215">
    <property type="protein sequence ID" value="KAK2168829.1"/>
    <property type="molecule type" value="Genomic_DNA"/>
</dbReference>
<keyword evidence="3" id="KW-1185">Reference proteome</keyword>
<accession>A0AAD9KBU8</accession>